<dbReference type="Proteomes" id="UP000822476">
    <property type="component" value="Unassembled WGS sequence"/>
</dbReference>
<evidence type="ECO:0000313" key="2">
    <source>
        <dbReference type="EMBL" id="KAF7259302.1"/>
    </source>
</evidence>
<feature type="compositionally biased region" description="Polar residues" evidence="1">
    <location>
        <begin position="186"/>
        <end position="206"/>
    </location>
</feature>
<protein>
    <submittedName>
        <fullName evidence="2">Uncharacterized protein</fullName>
    </submittedName>
</protein>
<evidence type="ECO:0000256" key="1">
    <source>
        <dbReference type="SAM" id="MobiDB-lite"/>
    </source>
</evidence>
<gene>
    <name evidence="2" type="ORF">EG68_03227</name>
</gene>
<organism evidence="2 3">
    <name type="scientific">Paragonimus skrjabini miyazakii</name>
    <dbReference type="NCBI Taxonomy" id="59628"/>
    <lineage>
        <taxon>Eukaryota</taxon>
        <taxon>Metazoa</taxon>
        <taxon>Spiralia</taxon>
        <taxon>Lophotrochozoa</taxon>
        <taxon>Platyhelminthes</taxon>
        <taxon>Trematoda</taxon>
        <taxon>Digenea</taxon>
        <taxon>Plagiorchiida</taxon>
        <taxon>Troglotremata</taxon>
        <taxon>Troglotrematidae</taxon>
        <taxon>Paragonimus</taxon>
    </lineage>
</organism>
<dbReference type="OrthoDB" id="6266332at2759"/>
<dbReference type="AlphaFoldDB" id="A0A8S9YXG5"/>
<keyword evidence="3" id="KW-1185">Reference proteome</keyword>
<feature type="compositionally biased region" description="Polar residues" evidence="1">
    <location>
        <begin position="219"/>
        <end position="234"/>
    </location>
</feature>
<proteinExistence type="predicted"/>
<evidence type="ECO:0000313" key="3">
    <source>
        <dbReference type="Proteomes" id="UP000822476"/>
    </source>
</evidence>
<accession>A0A8S9YXG5</accession>
<feature type="non-terminal residue" evidence="2">
    <location>
        <position position="1"/>
    </location>
</feature>
<sequence length="234" mass="25172">PFVPYRYPSVSAESSVHTTVRPQRKLFSDEILADASVKRTAEVLPRELCQDPEGHPVSVHDFVEYICYEGTPCLNPRLQWFGHPRVAPCLPDATSSRTSMTSPILQSLGTNHSPASKTTLTSLLPSCPTIHSPKKTMSSVLSGLVNNGTPSAEITVSQPISTNLPSFRVAKKLAPNGSLTDARVSSPCSKNSLPFRSNLDTRSRCSGSRVGARPVPLSGTVSKKGSTRNSRACK</sequence>
<comment type="caution">
    <text evidence="2">The sequence shown here is derived from an EMBL/GenBank/DDBJ whole genome shotgun (WGS) entry which is preliminary data.</text>
</comment>
<feature type="region of interest" description="Disordered" evidence="1">
    <location>
        <begin position="178"/>
        <end position="234"/>
    </location>
</feature>
<reference evidence="2" key="1">
    <citation type="submission" date="2019-07" db="EMBL/GenBank/DDBJ databases">
        <title>Annotation for the trematode Paragonimus miyazaki's.</title>
        <authorList>
            <person name="Choi Y.-J."/>
        </authorList>
    </citation>
    <scope>NUCLEOTIDE SEQUENCE</scope>
    <source>
        <strain evidence="2">Japan</strain>
    </source>
</reference>
<dbReference type="EMBL" id="JTDE01001265">
    <property type="protein sequence ID" value="KAF7259302.1"/>
    <property type="molecule type" value="Genomic_DNA"/>
</dbReference>
<name>A0A8S9YXG5_9TREM</name>